<reference evidence="10 11" key="1">
    <citation type="submission" date="2023-11" db="EMBL/GenBank/DDBJ databases">
        <authorList>
            <person name="Hedman E."/>
            <person name="Englund M."/>
            <person name="Stromberg M."/>
            <person name="Nyberg Akerstrom W."/>
            <person name="Nylinder S."/>
            <person name="Jareborg N."/>
            <person name="Kallberg Y."/>
            <person name="Kronander E."/>
        </authorList>
    </citation>
    <scope>NUCLEOTIDE SEQUENCE [LARGE SCALE GENOMIC DNA]</scope>
</reference>
<dbReference type="FunFam" id="3.90.70.10:FF:000332">
    <property type="entry name" value="Cathepsin L1"/>
    <property type="match status" value="1"/>
</dbReference>
<feature type="chain" id="PRO_5043729473" description="Cathepsin L" evidence="7">
    <location>
        <begin position="18"/>
        <end position="552"/>
    </location>
</feature>
<dbReference type="InterPro" id="IPR038765">
    <property type="entry name" value="Papain-like_cys_pep_sf"/>
</dbReference>
<keyword evidence="11" id="KW-1185">Reference proteome</keyword>
<dbReference type="InterPro" id="IPR025661">
    <property type="entry name" value="Pept_asp_AS"/>
</dbReference>
<dbReference type="SUPFAM" id="SSF54001">
    <property type="entry name" value="Cysteine proteinases"/>
    <property type="match status" value="1"/>
</dbReference>
<proteinExistence type="inferred from homology"/>
<evidence type="ECO:0000313" key="11">
    <source>
        <dbReference type="Proteomes" id="UP001314205"/>
    </source>
</evidence>
<dbReference type="InterPro" id="IPR013201">
    <property type="entry name" value="Prot_inhib_I29"/>
</dbReference>
<dbReference type="PANTHER" id="PTHR12411">
    <property type="entry name" value="CYSTEINE PROTEASE FAMILY C1-RELATED"/>
    <property type="match status" value="1"/>
</dbReference>
<evidence type="ECO:0000256" key="7">
    <source>
        <dbReference type="SAM" id="SignalP"/>
    </source>
</evidence>
<evidence type="ECO:0000313" key="10">
    <source>
        <dbReference type="EMBL" id="CAK1582145.1"/>
    </source>
</evidence>
<evidence type="ECO:0000256" key="6">
    <source>
        <dbReference type="ARBA" id="ARBA00023157"/>
    </source>
</evidence>
<evidence type="ECO:0000256" key="2">
    <source>
        <dbReference type="ARBA" id="ARBA00022670"/>
    </source>
</evidence>
<evidence type="ECO:0000256" key="4">
    <source>
        <dbReference type="ARBA" id="ARBA00022807"/>
    </source>
</evidence>
<keyword evidence="7" id="KW-0732">Signal</keyword>
<dbReference type="CDD" id="cd02248">
    <property type="entry name" value="Peptidase_C1A"/>
    <property type="match status" value="1"/>
</dbReference>
<dbReference type="PROSITE" id="PS00640">
    <property type="entry name" value="THIOL_PROTEASE_ASN"/>
    <property type="match status" value="1"/>
</dbReference>
<organism evidence="10 11">
    <name type="scientific">Parnassius mnemosyne</name>
    <name type="common">clouded apollo</name>
    <dbReference type="NCBI Taxonomy" id="213953"/>
    <lineage>
        <taxon>Eukaryota</taxon>
        <taxon>Metazoa</taxon>
        <taxon>Ecdysozoa</taxon>
        <taxon>Arthropoda</taxon>
        <taxon>Hexapoda</taxon>
        <taxon>Insecta</taxon>
        <taxon>Pterygota</taxon>
        <taxon>Neoptera</taxon>
        <taxon>Endopterygota</taxon>
        <taxon>Lepidoptera</taxon>
        <taxon>Glossata</taxon>
        <taxon>Ditrysia</taxon>
        <taxon>Papilionoidea</taxon>
        <taxon>Papilionidae</taxon>
        <taxon>Parnassiinae</taxon>
        <taxon>Parnassini</taxon>
        <taxon>Parnassius</taxon>
        <taxon>Driopa</taxon>
    </lineage>
</organism>
<evidence type="ECO:0000256" key="1">
    <source>
        <dbReference type="ARBA" id="ARBA00008455"/>
    </source>
</evidence>
<keyword evidence="3" id="KW-0378">Hydrolase</keyword>
<evidence type="ECO:0000256" key="3">
    <source>
        <dbReference type="ARBA" id="ARBA00022801"/>
    </source>
</evidence>
<evidence type="ECO:0000259" key="8">
    <source>
        <dbReference type="SMART" id="SM00645"/>
    </source>
</evidence>
<protein>
    <recommendedName>
        <fullName evidence="12">Cathepsin L</fullName>
    </recommendedName>
</protein>
<dbReference type="InterPro" id="IPR013128">
    <property type="entry name" value="Peptidase_C1A"/>
</dbReference>
<name>A0AAV1KIA9_9NEOP</name>
<dbReference type="GO" id="GO:0006508">
    <property type="term" value="P:proteolysis"/>
    <property type="evidence" value="ECO:0007669"/>
    <property type="project" value="UniProtKB-KW"/>
</dbReference>
<feature type="signal peptide" evidence="7">
    <location>
        <begin position="1"/>
        <end position="17"/>
    </location>
</feature>
<feature type="domain" description="Cathepsin propeptide inhibitor" evidence="9">
    <location>
        <begin position="248"/>
        <end position="304"/>
    </location>
</feature>
<comment type="similarity">
    <text evidence="1">Belongs to the peptidase C1 family.</text>
</comment>
<comment type="caution">
    <text evidence="10">The sequence shown here is derived from an EMBL/GenBank/DDBJ whole genome shotgun (WGS) entry which is preliminary data.</text>
</comment>
<dbReference type="SMART" id="SM00848">
    <property type="entry name" value="Inhibitor_I29"/>
    <property type="match status" value="1"/>
</dbReference>
<evidence type="ECO:0000256" key="5">
    <source>
        <dbReference type="ARBA" id="ARBA00023145"/>
    </source>
</evidence>
<dbReference type="GO" id="GO:0008234">
    <property type="term" value="F:cysteine-type peptidase activity"/>
    <property type="evidence" value="ECO:0007669"/>
    <property type="project" value="UniProtKB-KW"/>
</dbReference>
<dbReference type="PRINTS" id="PR00705">
    <property type="entry name" value="PAPAIN"/>
</dbReference>
<evidence type="ECO:0000259" key="9">
    <source>
        <dbReference type="SMART" id="SM00848"/>
    </source>
</evidence>
<dbReference type="Pfam" id="PF08246">
    <property type="entry name" value="Inhibitor_I29"/>
    <property type="match status" value="1"/>
</dbReference>
<dbReference type="InterPro" id="IPR025660">
    <property type="entry name" value="Pept_his_AS"/>
</dbReference>
<accession>A0AAV1KIA9</accession>
<dbReference type="AlphaFoldDB" id="A0AAV1KIA9"/>
<dbReference type="PROSITE" id="PS00639">
    <property type="entry name" value="THIOL_PROTEASE_HIS"/>
    <property type="match status" value="1"/>
</dbReference>
<dbReference type="InterPro" id="IPR000668">
    <property type="entry name" value="Peptidase_C1A_C"/>
</dbReference>
<dbReference type="Gene3D" id="3.90.70.10">
    <property type="entry name" value="Cysteine proteinases"/>
    <property type="match status" value="1"/>
</dbReference>
<dbReference type="InterPro" id="IPR039417">
    <property type="entry name" value="Peptidase_C1A_papain-like"/>
</dbReference>
<dbReference type="Pfam" id="PF00112">
    <property type="entry name" value="Peptidase_C1"/>
    <property type="match status" value="1"/>
</dbReference>
<keyword evidence="5" id="KW-0865">Zymogen</keyword>
<dbReference type="InterPro" id="IPR000169">
    <property type="entry name" value="Pept_cys_AS"/>
</dbReference>
<feature type="domain" description="Peptidase C1A papain C-terminal" evidence="8">
    <location>
        <begin position="337"/>
        <end position="551"/>
    </location>
</feature>
<keyword evidence="2" id="KW-0645">Protease</keyword>
<dbReference type="PROSITE" id="PS00139">
    <property type="entry name" value="THIOL_PROTEASE_CYS"/>
    <property type="match status" value="1"/>
</dbReference>
<keyword evidence="6" id="KW-1015">Disulfide bond</keyword>
<dbReference type="SMART" id="SM00645">
    <property type="entry name" value="Pept_C1"/>
    <property type="match status" value="1"/>
</dbReference>
<gene>
    <name evidence="10" type="ORF">PARMNEM_LOCUS3719</name>
</gene>
<sequence>MHSSIIIVLVLAVSALGYVVKNDSRPALKWPKKYAFEASKMSLTAGWNEDIKVWRTNNRSRVDYNNGAVKSFAISSKKGTKKLKFGVKYEIHPETTEEEENVMVCGKLVGTIYHRISLETVLPKYLDDFEFIGFDTLREGNLSKYYYQEIDDTSDSRKTLIAKYDEDIKAWIPIRFEEIEYNTWQENLNKHVIWEFHNFKTDFNEDVFNTEEYDCEENSVTYTMEDENITNDLMFMDSENKQHVDHCFETFKQKYSREYADDQEHAMRRSIFQENMRLIITRNRQNLGYKLTINKFADKTPAEMERYRGLIRRGKNDVGTEPFPYTKTQVQEIADILPKNFDLRIEGLITPVHDQEDCGSCWTFGTTSAVEGALARSNGGRLLRLSNQALIDCAWGFGAAGCDGGSDTAAYNWMMKHGMPTEEEYGTYTNKDGFCRIDNMTDIYQIRGFTDVTPFSVEALKVALVNHGPLSVSIHATKALKLYSGGIFYDENCDPTMLNHEVTLVGYGEKDGETYWIVKNSWGTNWGIDGYFHITVRDNNCGIATEPTYPVF</sequence>
<keyword evidence="4" id="KW-0788">Thiol protease</keyword>
<dbReference type="EMBL" id="CAVLGL010000035">
    <property type="protein sequence ID" value="CAK1582145.1"/>
    <property type="molecule type" value="Genomic_DNA"/>
</dbReference>
<evidence type="ECO:0008006" key="12">
    <source>
        <dbReference type="Google" id="ProtNLM"/>
    </source>
</evidence>
<dbReference type="Proteomes" id="UP001314205">
    <property type="component" value="Unassembled WGS sequence"/>
</dbReference>